<accession>A0A2T5ISI5</accession>
<dbReference type="GO" id="GO:0051607">
    <property type="term" value="P:defense response to virus"/>
    <property type="evidence" value="ECO:0007669"/>
    <property type="project" value="UniProtKB-KW"/>
</dbReference>
<dbReference type="GO" id="GO:0009117">
    <property type="term" value="P:nucleotide metabolic process"/>
    <property type="evidence" value="ECO:0007669"/>
    <property type="project" value="UniProtKB-KW"/>
</dbReference>
<organism evidence="14 15">
    <name type="scientific">Agitococcus lubricus</name>
    <dbReference type="NCBI Taxonomy" id="1077255"/>
    <lineage>
        <taxon>Bacteria</taxon>
        <taxon>Pseudomonadati</taxon>
        <taxon>Pseudomonadota</taxon>
        <taxon>Gammaproteobacteria</taxon>
        <taxon>Moraxellales</taxon>
        <taxon>Moraxellaceae</taxon>
        <taxon>Agitococcus</taxon>
    </lineage>
</organism>
<evidence type="ECO:0000256" key="11">
    <source>
        <dbReference type="ARBA" id="ARBA00048304"/>
    </source>
</evidence>
<evidence type="ECO:0000256" key="7">
    <source>
        <dbReference type="ARBA" id="ARBA00023080"/>
    </source>
</evidence>
<comment type="caution">
    <text evidence="14">The sequence shown here is derived from an EMBL/GenBank/DDBJ whole genome shotgun (WGS) entry which is preliminary data.</text>
</comment>
<evidence type="ECO:0000259" key="12">
    <source>
        <dbReference type="Pfam" id="PF21654"/>
    </source>
</evidence>
<dbReference type="GO" id="GO:0005525">
    <property type="term" value="F:GTP binding"/>
    <property type="evidence" value="ECO:0007669"/>
    <property type="project" value="UniProtKB-KW"/>
</dbReference>
<dbReference type="OrthoDB" id="5569081at2"/>
<gene>
    <name evidence="14" type="ORF">C8N29_1287</name>
</gene>
<comment type="catalytic activity">
    <reaction evidence="11">
        <text>GTP + ATP = 3',3'-cGAMP + 2 diphosphate</text>
        <dbReference type="Rhea" id="RHEA:35647"/>
        <dbReference type="ChEBI" id="CHEBI:30616"/>
        <dbReference type="ChEBI" id="CHEBI:33019"/>
        <dbReference type="ChEBI" id="CHEBI:37565"/>
        <dbReference type="ChEBI" id="CHEBI:71501"/>
    </reaction>
    <physiologicalReaction direction="left-to-right" evidence="11">
        <dbReference type="Rhea" id="RHEA:35648"/>
    </physiologicalReaction>
</comment>
<dbReference type="NCBIfam" id="NF041078">
    <property type="entry name" value="cGAS"/>
    <property type="match status" value="1"/>
</dbReference>
<name>A0A2T5ISI5_9GAMM</name>
<dbReference type="Pfam" id="PF21713">
    <property type="entry name" value="DncV_C"/>
    <property type="match status" value="1"/>
</dbReference>
<protein>
    <recommendedName>
        <fullName evidence="10">Cyclic GMP-AMP synthase</fullName>
    </recommendedName>
</protein>
<sequence length="403" mass="45850">MTIATQNCHRLFSNQDQGYWYKLRPTKDQAKGLRSCQEKIRDCLTAAFLSAYQQAPKFRVQGSWAYGTCNQPALPNQEMDLDYGAYLPSSVFSSEPSPEEAIAYFDVAKKALNELCKEEGWVLSDKKETCLRLYKVMPNAHIDVPLYAVPDDMFDSLIENHSIALDHIYKEATITAASRRFALESYGGEMLTENFRAKEIDLENIQMIHLAQKNGEWLPSDCEKVREWFLKKCAEHPGNGQQLKAIVRYLKGWRDQHWKEGGPTSILLMIITVQHYKYADSRDDQALFTVTQNLATSLKNEVYASIDEHEEKDFNSATPQQRLEYANKAKELHTYVEQSMLAETPNASVDYLRASFGQRLPNEPKLVITIDAPNDSMTAYQKVMSQPVQHAKEAAMLAPQIGG</sequence>
<evidence type="ECO:0000256" key="1">
    <source>
        <dbReference type="ARBA" id="ARBA00022679"/>
    </source>
</evidence>
<evidence type="ECO:0000313" key="14">
    <source>
        <dbReference type="EMBL" id="PTQ86788.1"/>
    </source>
</evidence>
<evidence type="ECO:0000256" key="3">
    <source>
        <dbReference type="ARBA" id="ARBA00022723"/>
    </source>
</evidence>
<keyword evidence="2" id="KW-0548">Nucleotidyltransferase</keyword>
<dbReference type="Proteomes" id="UP000244223">
    <property type="component" value="Unassembled WGS sequence"/>
</dbReference>
<dbReference type="GO" id="GO:0005524">
    <property type="term" value="F:ATP binding"/>
    <property type="evidence" value="ECO:0007669"/>
    <property type="project" value="UniProtKB-KW"/>
</dbReference>
<dbReference type="InterPro" id="IPR047805">
    <property type="entry name" value="GAMP_synthase"/>
</dbReference>
<proteinExistence type="predicted"/>
<evidence type="ECO:0000256" key="9">
    <source>
        <dbReference type="ARBA" id="ARBA00023134"/>
    </source>
</evidence>
<evidence type="ECO:0000256" key="5">
    <source>
        <dbReference type="ARBA" id="ARBA00022840"/>
    </source>
</evidence>
<dbReference type="InterPro" id="IPR048445">
    <property type="entry name" value="DncV-like_NTFase"/>
</dbReference>
<dbReference type="EMBL" id="QAON01000028">
    <property type="protein sequence ID" value="PTQ86788.1"/>
    <property type="molecule type" value="Genomic_DNA"/>
</dbReference>
<keyword evidence="1" id="KW-0808">Transferase</keyword>
<keyword evidence="6" id="KW-0460">Magnesium</keyword>
<keyword evidence="8" id="KW-0051">Antiviral defense</keyword>
<evidence type="ECO:0000313" key="15">
    <source>
        <dbReference type="Proteomes" id="UP000244223"/>
    </source>
</evidence>
<evidence type="ECO:0000256" key="8">
    <source>
        <dbReference type="ARBA" id="ARBA00023118"/>
    </source>
</evidence>
<feature type="domain" description="Cyclic GMP-AMP synthase DncV-like nucleotidyltransferase" evidence="12">
    <location>
        <begin position="56"/>
        <end position="147"/>
    </location>
</feature>
<keyword evidence="4" id="KW-0547">Nucleotide-binding</keyword>
<dbReference type="GO" id="GO:0046872">
    <property type="term" value="F:metal ion binding"/>
    <property type="evidence" value="ECO:0007669"/>
    <property type="project" value="UniProtKB-KW"/>
</dbReference>
<keyword evidence="3" id="KW-0479">Metal-binding</keyword>
<evidence type="ECO:0000256" key="6">
    <source>
        <dbReference type="ARBA" id="ARBA00022842"/>
    </source>
</evidence>
<keyword evidence="5" id="KW-0067">ATP-binding</keyword>
<reference evidence="14 15" key="1">
    <citation type="submission" date="2018-04" db="EMBL/GenBank/DDBJ databases">
        <title>Genomic Encyclopedia of Archaeal and Bacterial Type Strains, Phase II (KMG-II): from individual species to whole genera.</title>
        <authorList>
            <person name="Goeker M."/>
        </authorList>
    </citation>
    <scope>NUCLEOTIDE SEQUENCE [LARGE SCALE GENOMIC DNA]</scope>
    <source>
        <strain evidence="14 15">DSM 5822</strain>
    </source>
</reference>
<dbReference type="GO" id="GO:0140701">
    <property type="term" value="F:3',3'-cyclic GMP-AMP synthase activity"/>
    <property type="evidence" value="ECO:0007669"/>
    <property type="project" value="InterPro"/>
</dbReference>
<dbReference type="RefSeq" id="WP_107866999.1">
    <property type="nucleotide sequence ID" value="NZ_QAON01000028.1"/>
</dbReference>
<dbReference type="AlphaFoldDB" id="A0A2T5ISI5"/>
<keyword evidence="15" id="KW-1185">Reference proteome</keyword>
<feature type="domain" description="Cyclic GMP-AMP synthase C-terminal" evidence="13">
    <location>
        <begin position="240"/>
        <end position="365"/>
    </location>
</feature>
<dbReference type="InterPro" id="IPR048446">
    <property type="entry name" value="DncV_C"/>
</dbReference>
<evidence type="ECO:0000256" key="4">
    <source>
        <dbReference type="ARBA" id="ARBA00022741"/>
    </source>
</evidence>
<evidence type="ECO:0000256" key="10">
    <source>
        <dbReference type="ARBA" id="ARBA00044145"/>
    </source>
</evidence>
<keyword evidence="9" id="KW-0342">GTP-binding</keyword>
<dbReference type="Pfam" id="PF21654">
    <property type="entry name" value="DncV-like_NTFase"/>
    <property type="match status" value="1"/>
</dbReference>
<keyword evidence="7" id="KW-0546">Nucleotide metabolism</keyword>
<evidence type="ECO:0000259" key="13">
    <source>
        <dbReference type="Pfam" id="PF21713"/>
    </source>
</evidence>
<evidence type="ECO:0000256" key="2">
    <source>
        <dbReference type="ARBA" id="ARBA00022695"/>
    </source>
</evidence>